<dbReference type="GO" id="GO:0003824">
    <property type="term" value="F:catalytic activity"/>
    <property type="evidence" value="ECO:0007669"/>
    <property type="project" value="InterPro"/>
</dbReference>
<feature type="region of interest" description="Disordered" evidence="1">
    <location>
        <begin position="1"/>
        <end position="20"/>
    </location>
</feature>
<dbReference type="OrthoDB" id="7945729at2"/>
<dbReference type="InterPro" id="IPR000845">
    <property type="entry name" value="Nucleoside_phosphorylase_d"/>
</dbReference>
<dbReference type="CDD" id="cd09007">
    <property type="entry name" value="NP-I_spr0068"/>
    <property type="match status" value="1"/>
</dbReference>
<dbReference type="GO" id="GO:0009116">
    <property type="term" value="P:nucleoside metabolic process"/>
    <property type="evidence" value="ECO:0007669"/>
    <property type="project" value="InterPro"/>
</dbReference>
<reference evidence="3 4" key="1">
    <citation type="submission" date="2016-10" db="EMBL/GenBank/DDBJ databases">
        <authorList>
            <person name="de Groot N.N."/>
        </authorList>
    </citation>
    <scope>NUCLEOTIDE SEQUENCE [LARGE SCALE GENOMIC DNA]</scope>
    <source>
        <strain evidence="3 4">DSM 25584</strain>
    </source>
</reference>
<dbReference type="SUPFAM" id="SSF53167">
    <property type="entry name" value="Purine and uridine phosphorylases"/>
    <property type="match status" value="1"/>
</dbReference>
<keyword evidence="4" id="KW-1185">Reference proteome</keyword>
<dbReference type="Gene3D" id="3.40.50.1580">
    <property type="entry name" value="Nucleoside phosphorylase domain"/>
    <property type="match status" value="1"/>
</dbReference>
<dbReference type="Pfam" id="PF01048">
    <property type="entry name" value="PNP_UDP_1"/>
    <property type="match status" value="1"/>
</dbReference>
<protein>
    <submittedName>
        <fullName evidence="3">Uridine phosphorylase</fullName>
    </submittedName>
</protein>
<evidence type="ECO:0000259" key="2">
    <source>
        <dbReference type="Pfam" id="PF01048"/>
    </source>
</evidence>
<feature type="domain" description="Nucleoside phosphorylase" evidence="2">
    <location>
        <begin position="75"/>
        <end position="258"/>
    </location>
</feature>
<gene>
    <name evidence="3" type="ORF">SAMN05216241_104185</name>
</gene>
<organism evidence="3 4">
    <name type="scientific">Limimonas halophila</name>
    <dbReference type="NCBI Taxonomy" id="1082479"/>
    <lineage>
        <taxon>Bacteria</taxon>
        <taxon>Pseudomonadati</taxon>
        <taxon>Pseudomonadota</taxon>
        <taxon>Alphaproteobacteria</taxon>
        <taxon>Rhodospirillales</taxon>
        <taxon>Rhodovibrionaceae</taxon>
        <taxon>Limimonas</taxon>
    </lineage>
</organism>
<dbReference type="InterPro" id="IPR035994">
    <property type="entry name" value="Nucleoside_phosphorylase_sf"/>
</dbReference>
<name>A0A1G7QXL2_9PROT</name>
<sequence>MPRETDPPILRAKHPDQPSQFTADGLLREARRQKGVPDAPIPRVCVLDPDGDVVRRLRAEGRAEPEPAWACYHSEMDRFTLAGEPCGIVGCAVGAPYAVLVAEQMAASGCELVLSVTSAGQLSAVQDPPYHVLIDRALRDEGTSYHYLPADAESAADPALVEMAGGALAEMAPPVLRGATWTTDAPFRETEPAIAAAQARGVMAVEMEAAGLYAFARATGTPVLCFAHVTNQMAQVEGDFEKGEAEGTSATLNLLARVVAAWARARQR</sequence>
<dbReference type="Proteomes" id="UP000199415">
    <property type="component" value="Unassembled WGS sequence"/>
</dbReference>
<evidence type="ECO:0000256" key="1">
    <source>
        <dbReference type="SAM" id="MobiDB-lite"/>
    </source>
</evidence>
<dbReference type="STRING" id="1082479.SAMN05216241_104185"/>
<dbReference type="EMBL" id="FNCE01000004">
    <property type="protein sequence ID" value="SDG03247.1"/>
    <property type="molecule type" value="Genomic_DNA"/>
</dbReference>
<accession>A0A1G7QXL2</accession>
<dbReference type="AlphaFoldDB" id="A0A1G7QXL2"/>
<dbReference type="RefSeq" id="WP_090019569.1">
    <property type="nucleotide sequence ID" value="NZ_FNCE01000004.1"/>
</dbReference>
<evidence type="ECO:0000313" key="4">
    <source>
        <dbReference type="Proteomes" id="UP000199415"/>
    </source>
</evidence>
<proteinExistence type="predicted"/>
<evidence type="ECO:0000313" key="3">
    <source>
        <dbReference type="EMBL" id="SDG03247.1"/>
    </source>
</evidence>